<dbReference type="EC" id="3.6.3.25" evidence="12"/>
<keyword evidence="2" id="KW-1003">Cell membrane</keyword>
<dbReference type="InterPro" id="IPR008995">
    <property type="entry name" value="Mo/tungstate-bd_C_term_dom"/>
</dbReference>
<sequence length="367" mass="40197">MLELDFSQQLGDLNLNVQANLPAQGITAIFGLSGAGKTSLINAIGGLTLVQQGRIVLNGRTLVDTASGVCLPPEKRRVGYVFQDARLFPHYRVRGNLQYGMAASMRGQFDSIVELLGIAPLLNRLPLTLSGGEKQRVAIGRALLTAPELLLMDEPLASLDMPRKRELLPYLERLAQDVNIPILYVSHSMDEILRLAEQVMVLDHGQVRAYGGLEEVWASSALRPWLQREDQSSVLSVSVIEHHPRYAMTALALGDQRLWVGGIEAPVGSQMRIRINAADVSLVLQPPANSSIRNILPAKVVECLDVAGQVEVKLMVGENILWARITPWARDDLVIRPGQWLYAQVKSVSISRDGPSPQPSPTGRGSY</sequence>
<proteinExistence type="predicted"/>
<dbReference type="InterPro" id="IPR011868">
    <property type="entry name" value="ModC_ABC_ATP-bd"/>
</dbReference>
<dbReference type="InterPro" id="IPR003593">
    <property type="entry name" value="AAA+_ATPase"/>
</dbReference>
<keyword evidence="6 12" id="KW-0067">ATP-binding</keyword>
<evidence type="ECO:0000256" key="7">
    <source>
        <dbReference type="ARBA" id="ARBA00022967"/>
    </source>
</evidence>
<keyword evidence="5" id="KW-0547">Nucleotide-binding</keyword>
<dbReference type="PROSITE" id="PS50893">
    <property type="entry name" value="ABC_TRANSPORTER_2"/>
    <property type="match status" value="1"/>
</dbReference>
<dbReference type="PANTHER" id="PTHR43514">
    <property type="entry name" value="ABC TRANSPORTER I FAMILY MEMBER 10"/>
    <property type="match status" value="1"/>
</dbReference>
<dbReference type="NCBIfam" id="TIGR02142">
    <property type="entry name" value="modC_ABC"/>
    <property type="match status" value="1"/>
</dbReference>
<evidence type="ECO:0000256" key="5">
    <source>
        <dbReference type="ARBA" id="ARBA00022741"/>
    </source>
</evidence>
<accession>A0A3S4WVU4</accession>
<dbReference type="InterPro" id="IPR027417">
    <property type="entry name" value="P-loop_NTPase"/>
</dbReference>
<gene>
    <name evidence="12" type="primary">cysA_1</name>
    <name evidence="12" type="ORF">NCTC13193_01713</name>
</gene>
<dbReference type="SMART" id="SM00382">
    <property type="entry name" value="AAA"/>
    <property type="match status" value="1"/>
</dbReference>
<keyword evidence="3 9" id="KW-0500">Molybdenum</keyword>
<dbReference type="InterPro" id="IPR005116">
    <property type="entry name" value="Transp-assoc_OB_typ1"/>
</dbReference>
<keyword evidence="8" id="KW-0472">Membrane</keyword>
<keyword evidence="7" id="KW-1278">Translocase</keyword>
<evidence type="ECO:0000259" key="10">
    <source>
        <dbReference type="PROSITE" id="PS50893"/>
    </source>
</evidence>
<evidence type="ECO:0000313" key="12">
    <source>
        <dbReference type="EMBL" id="VEI66665.1"/>
    </source>
</evidence>
<dbReference type="Proteomes" id="UP000270487">
    <property type="component" value="Chromosome"/>
</dbReference>
<dbReference type="Pfam" id="PF00005">
    <property type="entry name" value="ABC_tran"/>
    <property type="match status" value="1"/>
</dbReference>
<evidence type="ECO:0000256" key="9">
    <source>
        <dbReference type="PROSITE-ProRule" id="PRU01213"/>
    </source>
</evidence>
<keyword evidence="4" id="KW-0997">Cell inner membrane</keyword>
<dbReference type="GO" id="GO:0140359">
    <property type="term" value="F:ABC-type transporter activity"/>
    <property type="evidence" value="ECO:0007669"/>
    <property type="project" value="InterPro"/>
</dbReference>
<dbReference type="GO" id="GO:0015098">
    <property type="term" value="F:molybdate ion transmembrane transporter activity"/>
    <property type="evidence" value="ECO:0007669"/>
    <property type="project" value="InterPro"/>
</dbReference>
<organism evidence="12 13">
    <name type="scientific">Serratia fonticola</name>
    <dbReference type="NCBI Taxonomy" id="47917"/>
    <lineage>
        <taxon>Bacteria</taxon>
        <taxon>Pseudomonadati</taxon>
        <taxon>Pseudomonadota</taxon>
        <taxon>Gammaproteobacteria</taxon>
        <taxon>Enterobacterales</taxon>
        <taxon>Yersiniaceae</taxon>
        <taxon>Serratia</taxon>
    </lineage>
</organism>
<evidence type="ECO:0000256" key="3">
    <source>
        <dbReference type="ARBA" id="ARBA00022505"/>
    </source>
</evidence>
<reference evidence="12 13" key="1">
    <citation type="submission" date="2018-12" db="EMBL/GenBank/DDBJ databases">
        <authorList>
            <consortium name="Pathogen Informatics"/>
        </authorList>
    </citation>
    <scope>NUCLEOTIDE SEQUENCE [LARGE SCALE GENOMIC DNA]</scope>
    <source>
        <strain evidence="12 13">NCTC13193</strain>
    </source>
</reference>
<evidence type="ECO:0000256" key="6">
    <source>
        <dbReference type="ARBA" id="ARBA00022840"/>
    </source>
</evidence>
<keyword evidence="12" id="KW-0378">Hydrolase</keyword>
<dbReference type="InterPro" id="IPR050334">
    <property type="entry name" value="Molybdenum_import_ModC"/>
</dbReference>
<dbReference type="Gene3D" id="2.40.50.100">
    <property type="match status" value="1"/>
</dbReference>
<dbReference type="InterPro" id="IPR017871">
    <property type="entry name" value="ABC_transporter-like_CS"/>
</dbReference>
<feature type="domain" description="ABC transporter" evidence="10">
    <location>
        <begin position="1"/>
        <end position="229"/>
    </location>
</feature>
<dbReference type="InterPro" id="IPR003439">
    <property type="entry name" value="ABC_transporter-like_ATP-bd"/>
</dbReference>
<dbReference type="FunFam" id="3.40.50.300:FF:000634">
    <property type="entry name" value="Molybdenum import ATP-binding protein ModC"/>
    <property type="match status" value="1"/>
</dbReference>
<dbReference type="Gene3D" id="3.40.50.300">
    <property type="entry name" value="P-loop containing nucleotide triphosphate hydrolases"/>
    <property type="match status" value="1"/>
</dbReference>
<dbReference type="InterPro" id="IPR004606">
    <property type="entry name" value="Mop_domain"/>
</dbReference>
<dbReference type="PROSITE" id="PS00211">
    <property type="entry name" value="ABC_TRANSPORTER_1"/>
    <property type="match status" value="1"/>
</dbReference>
<name>A0A3S4WVU4_SERFO</name>
<dbReference type="AlphaFoldDB" id="A0A3S4WVU4"/>
<evidence type="ECO:0000256" key="1">
    <source>
        <dbReference type="ARBA" id="ARBA00022448"/>
    </source>
</evidence>
<keyword evidence="1" id="KW-0813">Transport</keyword>
<evidence type="ECO:0000259" key="11">
    <source>
        <dbReference type="PROSITE" id="PS51866"/>
    </source>
</evidence>
<dbReference type="GO" id="GO:0005524">
    <property type="term" value="F:ATP binding"/>
    <property type="evidence" value="ECO:0007669"/>
    <property type="project" value="UniProtKB-KW"/>
</dbReference>
<evidence type="ECO:0000313" key="13">
    <source>
        <dbReference type="Proteomes" id="UP000270487"/>
    </source>
</evidence>
<dbReference type="PROSITE" id="PS51866">
    <property type="entry name" value="MOP"/>
    <property type="match status" value="1"/>
</dbReference>
<dbReference type="NCBIfam" id="TIGR00638">
    <property type="entry name" value="Mop"/>
    <property type="match status" value="1"/>
</dbReference>
<feature type="domain" description="Mop" evidence="11">
    <location>
        <begin position="289"/>
        <end position="354"/>
    </location>
</feature>
<evidence type="ECO:0000256" key="4">
    <source>
        <dbReference type="ARBA" id="ARBA00022519"/>
    </source>
</evidence>
<dbReference type="PANTHER" id="PTHR43514:SF4">
    <property type="entry name" value="ABC TRANSPORTER I FAMILY MEMBER 10"/>
    <property type="match status" value="1"/>
</dbReference>
<dbReference type="SUPFAM" id="SSF50331">
    <property type="entry name" value="MOP-like"/>
    <property type="match status" value="1"/>
</dbReference>
<dbReference type="GO" id="GO:0016020">
    <property type="term" value="C:membrane"/>
    <property type="evidence" value="ECO:0007669"/>
    <property type="project" value="InterPro"/>
</dbReference>
<evidence type="ECO:0000256" key="8">
    <source>
        <dbReference type="ARBA" id="ARBA00023136"/>
    </source>
</evidence>
<dbReference type="SUPFAM" id="SSF52540">
    <property type="entry name" value="P-loop containing nucleoside triphosphate hydrolases"/>
    <property type="match status" value="1"/>
</dbReference>
<evidence type="ECO:0000256" key="2">
    <source>
        <dbReference type="ARBA" id="ARBA00022475"/>
    </source>
</evidence>
<dbReference type="EMBL" id="LR134492">
    <property type="protein sequence ID" value="VEI66665.1"/>
    <property type="molecule type" value="Genomic_DNA"/>
</dbReference>
<protein>
    <submittedName>
        <fullName evidence="12">Sulfate/thiosulfate import ATP-binding protein CysA</fullName>
        <ecNumber evidence="12">3.6.3.25</ecNumber>
    </submittedName>
</protein>
<dbReference type="NCBIfam" id="NF008355">
    <property type="entry name" value="PRK11144.1"/>
    <property type="match status" value="1"/>
</dbReference>
<dbReference type="GO" id="GO:0016887">
    <property type="term" value="F:ATP hydrolysis activity"/>
    <property type="evidence" value="ECO:0007669"/>
    <property type="project" value="InterPro"/>
</dbReference>
<dbReference type="Pfam" id="PF03459">
    <property type="entry name" value="TOBE"/>
    <property type="match status" value="1"/>
</dbReference>